<dbReference type="EMBL" id="AUZI01000007">
    <property type="protein sequence ID" value="KID50241.1"/>
    <property type="molecule type" value="Genomic_DNA"/>
</dbReference>
<gene>
    <name evidence="1" type="ORF">C095_00945</name>
</gene>
<protein>
    <submittedName>
        <fullName evidence="1">Uncharacterized protein</fullName>
    </submittedName>
</protein>
<dbReference type="PATRIC" id="fig|1226633.4.peg.185"/>
<dbReference type="PANTHER" id="PTHR46969:SF1">
    <property type="entry name" value="BIFUNCTIONAL PROTEIN HLDE"/>
    <property type="match status" value="1"/>
</dbReference>
<dbReference type="PANTHER" id="PTHR46969">
    <property type="entry name" value="BIFUNCTIONAL PROTEIN HLDE"/>
    <property type="match status" value="1"/>
</dbReference>
<dbReference type="Gene3D" id="3.40.1190.20">
    <property type="match status" value="1"/>
</dbReference>
<dbReference type="InterPro" id="IPR029056">
    <property type="entry name" value="Ribokinase-like"/>
</dbReference>
<organism evidence="1 2">
    <name type="scientific">Fusobacterium necrophorum subsp. funduliforme B35</name>
    <dbReference type="NCBI Taxonomy" id="1226633"/>
    <lineage>
        <taxon>Bacteria</taxon>
        <taxon>Fusobacteriati</taxon>
        <taxon>Fusobacteriota</taxon>
        <taxon>Fusobacteriia</taxon>
        <taxon>Fusobacteriales</taxon>
        <taxon>Fusobacteriaceae</taxon>
        <taxon>Fusobacterium</taxon>
    </lineage>
</organism>
<evidence type="ECO:0000313" key="1">
    <source>
        <dbReference type="EMBL" id="KID50241.1"/>
    </source>
</evidence>
<dbReference type="GO" id="GO:0033785">
    <property type="term" value="F:heptose 7-phosphate kinase activity"/>
    <property type="evidence" value="ECO:0007669"/>
    <property type="project" value="TreeGrafter"/>
</dbReference>
<dbReference type="GO" id="GO:0033786">
    <property type="term" value="F:heptose-1-phosphate adenylyltransferase activity"/>
    <property type="evidence" value="ECO:0007669"/>
    <property type="project" value="TreeGrafter"/>
</dbReference>
<name>A0A0B4EL55_9FUSO</name>
<dbReference type="GO" id="GO:0005829">
    <property type="term" value="C:cytosol"/>
    <property type="evidence" value="ECO:0007669"/>
    <property type="project" value="TreeGrafter"/>
</dbReference>
<dbReference type="Proteomes" id="UP000031184">
    <property type="component" value="Unassembled WGS sequence"/>
</dbReference>
<evidence type="ECO:0000313" key="2">
    <source>
        <dbReference type="Proteomes" id="UP000031184"/>
    </source>
</evidence>
<accession>A0A0B4EL55</accession>
<comment type="caution">
    <text evidence="1">The sequence shown here is derived from an EMBL/GenBank/DDBJ whole genome shotgun (WGS) entry which is preliminary data.</text>
</comment>
<reference evidence="1 2" key="1">
    <citation type="submission" date="2013-08" db="EMBL/GenBank/DDBJ databases">
        <title>An opportunistic ruminal bacterium that causes liver abscesses in cattle.</title>
        <authorList>
            <person name="Benahmed F.H."/>
            <person name="Rasmussen M."/>
            <person name="Harbottle H."/>
            <person name="Soppet D."/>
            <person name="Nagaraja T.G."/>
            <person name="Davidson M."/>
        </authorList>
    </citation>
    <scope>NUCLEOTIDE SEQUENCE [LARGE SCALE GENOMIC DNA]</scope>
    <source>
        <strain evidence="1 2">B35</strain>
    </source>
</reference>
<sequence>MSGNHQLLRLDWEDSSPISKDLEEEVLKRFFNISDKIDAIILSDYNKGVLTKRVSREIIRICREKILWLPLIRSL</sequence>
<dbReference type="AlphaFoldDB" id="A0A0B4EL55"/>
<proteinExistence type="predicted"/>